<dbReference type="AlphaFoldDB" id="A0A4V6KQJ1"/>
<evidence type="ECO:0000313" key="1">
    <source>
        <dbReference type="EMBL" id="VTR37268.1"/>
    </source>
</evidence>
<accession>A0A4V6KQJ1</accession>
<name>A0A4V6KQJ1_SERFO</name>
<protein>
    <submittedName>
        <fullName evidence="1">Uncharacterized protein</fullName>
    </submittedName>
</protein>
<organism evidence="1">
    <name type="scientific">Serratia fonticola</name>
    <dbReference type="NCBI Taxonomy" id="47917"/>
    <lineage>
        <taxon>Bacteria</taxon>
        <taxon>Pseudomonadati</taxon>
        <taxon>Pseudomonadota</taxon>
        <taxon>Gammaproteobacteria</taxon>
        <taxon>Enterobacterales</taxon>
        <taxon>Yersiniaceae</taxon>
        <taxon>Serratia</taxon>
    </lineage>
</organism>
<dbReference type="EMBL" id="CABEEZ010000094">
    <property type="protein sequence ID" value="VTR37268.1"/>
    <property type="molecule type" value="Genomic_DNA"/>
</dbReference>
<proteinExistence type="predicted"/>
<reference evidence="1" key="1">
    <citation type="submission" date="2019-05" db="EMBL/GenBank/DDBJ databases">
        <authorList>
            <consortium name="Pathogen Informatics"/>
        </authorList>
    </citation>
    <scope>NUCLEOTIDE SEQUENCE [LARGE SCALE GENOMIC DNA]</scope>
    <source>
        <strain evidence="1">NCTC12965</strain>
    </source>
</reference>
<gene>
    <name evidence="1" type="ORF">NCTC12965_04046</name>
</gene>
<sequence>MWPFTFLASNLRVTATLVAGLGRVVARFTHVVERDVFIKHPGYRFPYALAYCIFIQNKCMNIDTILTKGCQQ</sequence>